<organism evidence="1 2">
    <name type="scientific">Colletotrichum tofieldiae</name>
    <dbReference type="NCBI Taxonomy" id="708197"/>
    <lineage>
        <taxon>Eukaryota</taxon>
        <taxon>Fungi</taxon>
        <taxon>Dikarya</taxon>
        <taxon>Ascomycota</taxon>
        <taxon>Pezizomycotina</taxon>
        <taxon>Sordariomycetes</taxon>
        <taxon>Hypocreomycetidae</taxon>
        <taxon>Glomerellales</taxon>
        <taxon>Glomerellaceae</taxon>
        <taxon>Colletotrichum</taxon>
        <taxon>Colletotrichum spaethianum species complex</taxon>
    </lineage>
</organism>
<reference evidence="1 2" key="1">
    <citation type="submission" date="2015-06" db="EMBL/GenBank/DDBJ databases">
        <title>Survival trade-offs in plant roots during colonization by closely related pathogenic and mutualistic fungi.</title>
        <authorList>
            <person name="Hacquard S."/>
            <person name="Kracher B."/>
            <person name="Hiruma K."/>
            <person name="Weinman A."/>
            <person name="Muench P."/>
            <person name="Garrido Oter R."/>
            <person name="Ver Loren van Themaat E."/>
            <person name="Dallerey J.-F."/>
            <person name="Damm U."/>
            <person name="Henrissat B."/>
            <person name="Lespinet O."/>
            <person name="Thon M."/>
            <person name="Kemen E."/>
            <person name="McHardy A.C."/>
            <person name="Schulze-Lefert P."/>
            <person name="O'Connell R.J."/>
        </authorList>
    </citation>
    <scope>NUCLEOTIDE SEQUENCE [LARGE SCALE GENOMIC DNA]</scope>
    <source>
        <strain evidence="1 2">0861</strain>
    </source>
</reference>
<evidence type="ECO:0000313" key="1">
    <source>
        <dbReference type="EMBL" id="KZL77591.1"/>
    </source>
</evidence>
<accession>A0A166YFC3</accession>
<protein>
    <submittedName>
        <fullName evidence="1">Uncharacterized protein</fullName>
    </submittedName>
</protein>
<keyword evidence="2" id="KW-1185">Reference proteome</keyword>
<dbReference type="AlphaFoldDB" id="A0A166YFC3"/>
<name>A0A166YFC3_9PEZI</name>
<dbReference type="EMBL" id="LFIV01000007">
    <property type="protein sequence ID" value="KZL77591.1"/>
    <property type="molecule type" value="Genomic_DNA"/>
</dbReference>
<proteinExistence type="predicted"/>
<dbReference type="Proteomes" id="UP000076552">
    <property type="component" value="Unassembled WGS sequence"/>
</dbReference>
<sequence length="73" mass="7965">MPMCYSGFDMNWTLPFLKEIMNLKICESSQAKPTTRCWKDLGFGGVVGGNDAVRAALTSDTEGAHVARKPNAE</sequence>
<comment type="caution">
    <text evidence="1">The sequence shown here is derived from an EMBL/GenBank/DDBJ whole genome shotgun (WGS) entry which is preliminary data.</text>
</comment>
<evidence type="ECO:0000313" key="2">
    <source>
        <dbReference type="Proteomes" id="UP000076552"/>
    </source>
</evidence>
<gene>
    <name evidence="1" type="ORF">CT0861_09310</name>
</gene>